<dbReference type="InterPro" id="IPR020936">
    <property type="entry name" value="TrhO"/>
</dbReference>
<evidence type="ECO:0000259" key="2">
    <source>
        <dbReference type="PROSITE" id="PS50206"/>
    </source>
</evidence>
<dbReference type="InterPro" id="IPR040503">
    <property type="entry name" value="TRHO_N"/>
</dbReference>
<evidence type="ECO:0000256" key="1">
    <source>
        <dbReference type="HAMAP-Rule" id="MF_00469"/>
    </source>
</evidence>
<dbReference type="SMART" id="SM00450">
    <property type="entry name" value="RHOD"/>
    <property type="match status" value="1"/>
</dbReference>
<dbReference type="CDD" id="cd01518">
    <property type="entry name" value="RHOD_YceA"/>
    <property type="match status" value="1"/>
</dbReference>
<organism evidence="3 4">
    <name type="scientific">Paenibacillus sepulcri</name>
    <dbReference type="NCBI Taxonomy" id="359917"/>
    <lineage>
        <taxon>Bacteria</taxon>
        <taxon>Bacillati</taxon>
        <taxon>Bacillota</taxon>
        <taxon>Bacilli</taxon>
        <taxon>Bacillales</taxon>
        <taxon>Paenibacillaceae</taxon>
        <taxon>Paenibacillus</taxon>
    </lineage>
</organism>
<dbReference type="InterPro" id="IPR022111">
    <property type="entry name" value="Rhodanese_C"/>
</dbReference>
<evidence type="ECO:0000313" key="3">
    <source>
        <dbReference type="EMBL" id="MBW7455432.1"/>
    </source>
</evidence>
<dbReference type="PROSITE" id="PS50206">
    <property type="entry name" value="RHODANESE_3"/>
    <property type="match status" value="1"/>
</dbReference>
<sequence>MNGQSEYNVLLFYKFIAVPDAEQFTQEHLAYCRELGIKGRILIADEGINGTLSGTIGQTEQYMHDLRQNPLFADIVFKIDAVEGHTFRKIFVRYKKELVTFRFNEEDINPTLQSGKRLAPKQFYEYLQRDDVIVLDGRNGYEYDLGHFRGAIRPDIETSKEFPEWIRENLSENKHKPILTYCTGGIRCEKLSSFLLKEGFEDVYQLDGGIVTYGQDEEVKGRLFDGKCYVFDERISIPINHTEEANVVGQCHHCAKPADRYINCANDLCHHQHIICDECETLHNHYCSEECSSFSQAI</sequence>
<comment type="function">
    <text evidence="1">Catalyzes oxygen-dependent 5-hydroxyuridine (ho5U) modification at position 34 in tRNAs.</text>
</comment>
<dbReference type="Pfam" id="PF17773">
    <property type="entry name" value="UPF0176_N"/>
    <property type="match status" value="1"/>
</dbReference>
<keyword evidence="4" id="KW-1185">Reference proteome</keyword>
<keyword evidence="1" id="KW-0560">Oxidoreductase</keyword>
<dbReference type="InterPro" id="IPR036873">
    <property type="entry name" value="Rhodanese-like_dom_sf"/>
</dbReference>
<dbReference type="RefSeq" id="WP_210037655.1">
    <property type="nucleotide sequence ID" value="NZ_JBHLVU010000004.1"/>
</dbReference>
<dbReference type="PANTHER" id="PTHR43268:SF3">
    <property type="entry name" value="RHODANESE-LIKE DOMAIN-CONTAINING PROTEIN 7-RELATED"/>
    <property type="match status" value="1"/>
</dbReference>
<dbReference type="NCBIfam" id="NF001135">
    <property type="entry name" value="PRK00142.1-3"/>
    <property type="match status" value="1"/>
</dbReference>
<dbReference type="EC" id="1.14.-.-" evidence="1"/>
<accession>A0ABS7C3E1</accession>
<dbReference type="Gene3D" id="3.40.250.10">
    <property type="entry name" value="Rhodanese-like domain"/>
    <property type="match status" value="1"/>
</dbReference>
<dbReference type="SUPFAM" id="SSF52821">
    <property type="entry name" value="Rhodanese/Cell cycle control phosphatase"/>
    <property type="match status" value="1"/>
</dbReference>
<evidence type="ECO:0000313" key="4">
    <source>
        <dbReference type="Proteomes" id="UP001519887"/>
    </source>
</evidence>
<dbReference type="Gene3D" id="3.30.70.100">
    <property type="match status" value="1"/>
</dbReference>
<keyword evidence="1" id="KW-0819">tRNA processing</keyword>
<dbReference type="PANTHER" id="PTHR43268">
    <property type="entry name" value="THIOSULFATE SULFURTRANSFERASE/RHODANESE-LIKE DOMAIN-CONTAINING PROTEIN 2"/>
    <property type="match status" value="1"/>
</dbReference>
<comment type="catalytic activity">
    <reaction evidence="1">
        <text>uridine(34) in tRNA + AH2 + O2 = 5-hydroxyuridine(34) in tRNA + A + H2O</text>
        <dbReference type="Rhea" id="RHEA:64224"/>
        <dbReference type="Rhea" id="RHEA-COMP:11727"/>
        <dbReference type="Rhea" id="RHEA-COMP:13381"/>
        <dbReference type="ChEBI" id="CHEBI:13193"/>
        <dbReference type="ChEBI" id="CHEBI:15377"/>
        <dbReference type="ChEBI" id="CHEBI:15379"/>
        <dbReference type="ChEBI" id="CHEBI:17499"/>
        <dbReference type="ChEBI" id="CHEBI:65315"/>
        <dbReference type="ChEBI" id="CHEBI:136877"/>
    </reaction>
</comment>
<dbReference type="Proteomes" id="UP001519887">
    <property type="component" value="Unassembled WGS sequence"/>
</dbReference>
<comment type="similarity">
    <text evidence="1">Belongs to the TrhO family.</text>
</comment>
<gene>
    <name evidence="1" type="primary">trhO</name>
    <name evidence="3" type="ORF">K0U00_15510</name>
</gene>
<name>A0ABS7C3E1_9BACL</name>
<dbReference type="EMBL" id="JAHZIK010000363">
    <property type="protein sequence ID" value="MBW7455432.1"/>
    <property type="molecule type" value="Genomic_DNA"/>
</dbReference>
<dbReference type="InterPro" id="IPR001763">
    <property type="entry name" value="Rhodanese-like_dom"/>
</dbReference>
<reference evidence="3 4" key="1">
    <citation type="submission" date="2021-07" db="EMBL/GenBank/DDBJ databases">
        <title>Paenibacillus radiodurans sp. nov., isolated from the southeastern edge of Tengger Desert.</title>
        <authorList>
            <person name="Zhang G."/>
        </authorList>
    </citation>
    <scope>NUCLEOTIDE SEQUENCE [LARGE SCALE GENOMIC DNA]</scope>
    <source>
        <strain evidence="3 4">CCM 7311</strain>
    </source>
</reference>
<proteinExistence type="inferred from homology"/>
<feature type="domain" description="Rhodanese" evidence="2">
    <location>
        <begin position="128"/>
        <end position="218"/>
    </location>
</feature>
<protein>
    <recommendedName>
        <fullName evidence="1">tRNA uridine(34) hydroxylase</fullName>
        <ecNumber evidence="1">1.14.-.-</ecNumber>
    </recommendedName>
    <alternativeName>
        <fullName evidence="1">tRNA hydroxylation protein O</fullName>
    </alternativeName>
</protein>
<dbReference type="Pfam" id="PF12368">
    <property type="entry name" value="Rhodanese_C"/>
    <property type="match status" value="1"/>
</dbReference>
<dbReference type="HAMAP" id="MF_00469">
    <property type="entry name" value="TrhO"/>
    <property type="match status" value="1"/>
</dbReference>
<dbReference type="Pfam" id="PF00581">
    <property type="entry name" value="Rhodanese"/>
    <property type="match status" value="1"/>
</dbReference>
<comment type="caution">
    <text evidence="3">The sequence shown here is derived from an EMBL/GenBank/DDBJ whole genome shotgun (WGS) entry which is preliminary data.</text>
</comment>